<accession>A0ABT3XVG4</accession>
<evidence type="ECO:0000256" key="1">
    <source>
        <dbReference type="PROSITE-ProRule" id="PRU00339"/>
    </source>
</evidence>
<evidence type="ECO:0008006" key="4">
    <source>
        <dbReference type="Google" id="ProtNLM"/>
    </source>
</evidence>
<keyword evidence="3" id="KW-1185">Reference proteome</keyword>
<dbReference type="PROSITE" id="PS50005">
    <property type="entry name" value="TPR"/>
    <property type="match status" value="1"/>
</dbReference>
<organism evidence="2 3">
    <name type="scientific">Chryseobacterium formosus</name>
    <dbReference type="NCBI Taxonomy" id="1537363"/>
    <lineage>
        <taxon>Bacteria</taxon>
        <taxon>Pseudomonadati</taxon>
        <taxon>Bacteroidota</taxon>
        <taxon>Flavobacteriia</taxon>
        <taxon>Flavobacteriales</taxon>
        <taxon>Weeksellaceae</taxon>
        <taxon>Chryseobacterium group</taxon>
        <taxon>Chryseobacterium</taxon>
    </lineage>
</organism>
<feature type="repeat" description="TPR" evidence="1">
    <location>
        <begin position="244"/>
        <end position="277"/>
    </location>
</feature>
<sequence length="336" mass="39170">MGIYYGLTAKTKEEFNTNLENLVNVIQKRKHTLSEITDFEGFFNFLRTFITDADYRNPFWIDNETTVTSAEIDILRKHNYPEEYIEWCEKYGQYSIGLDITLSSVSDVLKNIANEYYGLQVKNNYLYFATDGSGNDFAFDVNEGISPIRIFDHNGYITPDWISNIYSDVFNFYFDDETNEYVNPENLDISIIFDENGEYRADAIYIKNYCFDIEKLALSYQEKGELEEAFLLYDAILESHTQKALAYNNRAYELRTAGILDKSLEYIDKALVLEPENGLYNGTKAEILFDMGYEDLFFQSLELALKFGMEANLIDDAMKVKYKNDSRFTTILSQYE</sequence>
<reference evidence="2" key="1">
    <citation type="submission" date="2022-10" db="EMBL/GenBank/DDBJ databases">
        <title>Chryseobacterium sp. nov., a novel bacterial species.</title>
        <authorList>
            <person name="Cao Y."/>
        </authorList>
    </citation>
    <scope>NUCLEOTIDE SEQUENCE</scope>
    <source>
        <strain evidence="2">CCTCC AB2015118</strain>
    </source>
</reference>
<dbReference type="EMBL" id="JAOVZW010000021">
    <property type="protein sequence ID" value="MCX8525608.1"/>
    <property type="molecule type" value="Genomic_DNA"/>
</dbReference>
<dbReference type="Gene3D" id="1.25.40.10">
    <property type="entry name" value="Tetratricopeptide repeat domain"/>
    <property type="match status" value="1"/>
</dbReference>
<dbReference type="SMART" id="SM00028">
    <property type="entry name" value="TPR"/>
    <property type="match status" value="1"/>
</dbReference>
<evidence type="ECO:0000313" key="2">
    <source>
        <dbReference type="EMBL" id="MCX8525608.1"/>
    </source>
</evidence>
<protein>
    <recommendedName>
        <fullName evidence="4">Knr4/Smi1-like domain-containing protein</fullName>
    </recommendedName>
</protein>
<dbReference type="SUPFAM" id="SSF160631">
    <property type="entry name" value="SMI1/KNR4-like"/>
    <property type="match status" value="1"/>
</dbReference>
<proteinExistence type="predicted"/>
<dbReference type="InterPro" id="IPR019734">
    <property type="entry name" value="TPR_rpt"/>
</dbReference>
<keyword evidence="1" id="KW-0802">TPR repeat</keyword>
<name>A0ABT3XVG4_9FLAO</name>
<comment type="caution">
    <text evidence="2">The sequence shown here is derived from an EMBL/GenBank/DDBJ whole genome shotgun (WGS) entry which is preliminary data.</text>
</comment>
<dbReference type="Proteomes" id="UP001073122">
    <property type="component" value="Unassembled WGS sequence"/>
</dbReference>
<evidence type="ECO:0000313" key="3">
    <source>
        <dbReference type="Proteomes" id="UP001073122"/>
    </source>
</evidence>
<dbReference type="SUPFAM" id="SSF48452">
    <property type="entry name" value="TPR-like"/>
    <property type="match status" value="1"/>
</dbReference>
<dbReference type="InterPro" id="IPR037883">
    <property type="entry name" value="Knr4/Smi1-like_sf"/>
</dbReference>
<dbReference type="InterPro" id="IPR011990">
    <property type="entry name" value="TPR-like_helical_dom_sf"/>
</dbReference>
<gene>
    <name evidence="2" type="ORF">OF897_16970</name>
</gene>
<dbReference type="RefSeq" id="WP_267266864.1">
    <property type="nucleotide sequence ID" value="NZ_JAOVZW010000021.1"/>
</dbReference>